<name>A0A2U1P6X7_ARTAN</name>
<keyword evidence="3" id="KW-1185">Reference proteome</keyword>
<dbReference type="PROSITE" id="PS50127">
    <property type="entry name" value="UBC_2"/>
    <property type="match status" value="1"/>
</dbReference>
<feature type="domain" description="UBC core" evidence="1">
    <location>
        <begin position="3"/>
        <end position="171"/>
    </location>
</feature>
<comment type="caution">
    <text evidence="2">The sequence shown here is derived from an EMBL/GenBank/DDBJ whole genome shotgun (WGS) entry which is preliminary data.</text>
</comment>
<dbReference type="Proteomes" id="UP000245207">
    <property type="component" value="Unassembled WGS sequence"/>
</dbReference>
<dbReference type="InterPro" id="IPR000608">
    <property type="entry name" value="UBC"/>
</dbReference>
<dbReference type="OrthoDB" id="9978460at2759"/>
<proteinExistence type="predicted"/>
<evidence type="ECO:0000313" key="2">
    <source>
        <dbReference type="EMBL" id="PWA81513.1"/>
    </source>
</evidence>
<dbReference type="AlphaFoldDB" id="A0A2U1P6X7"/>
<evidence type="ECO:0000259" key="1">
    <source>
        <dbReference type="PROSITE" id="PS50127"/>
    </source>
</evidence>
<organism evidence="2 3">
    <name type="scientific">Artemisia annua</name>
    <name type="common">Sweet wormwood</name>
    <dbReference type="NCBI Taxonomy" id="35608"/>
    <lineage>
        <taxon>Eukaryota</taxon>
        <taxon>Viridiplantae</taxon>
        <taxon>Streptophyta</taxon>
        <taxon>Embryophyta</taxon>
        <taxon>Tracheophyta</taxon>
        <taxon>Spermatophyta</taxon>
        <taxon>Magnoliopsida</taxon>
        <taxon>eudicotyledons</taxon>
        <taxon>Gunneridae</taxon>
        <taxon>Pentapetalae</taxon>
        <taxon>asterids</taxon>
        <taxon>campanulids</taxon>
        <taxon>Asterales</taxon>
        <taxon>Asteraceae</taxon>
        <taxon>Asteroideae</taxon>
        <taxon>Anthemideae</taxon>
        <taxon>Artemisiinae</taxon>
        <taxon>Artemisia</taxon>
    </lineage>
</organism>
<dbReference type="EMBL" id="PKPP01001579">
    <property type="protein sequence ID" value="PWA81513.1"/>
    <property type="molecule type" value="Genomic_DNA"/>
</dbReference>
<dbReference type="InterPro" id="IPR016135">
    <property type="entry name" value="UBQ-conjugating_enzyme/RWD"/>
</dbReference>
<reference evidence="2 3" key="1">
    <citation type="journal article" date="2018" name="Mol. Plant">
        <title>The genome of Artemisia annua provides insight into the evolution of Asteraceae family and artemisinin biosynthesis.</title>
        <authorList>
            <person name="Shen Q."/>
            <person name="Zhang L."/>
            <person name="Liao Z."/>
            <person name="Wang S."/>
            <person name="Yan T."/>
            <person name="Shi P."/>
            <person name="Liu M."/>
            <person name="Fu X."/>
            <person name="Pan Q."/>
            <person name="Wang Y."/>
            <person name="Lv Z."/>
            <person name="Lu X."/>
            <person name="Zhang F."/>
            <person name="Jiang W."/>
            <person name="Ma Y."/>
            <person name="Chen M."/>
            <person name="Hao X."/>
            <person name="Li L."/>
            <person name="Tang Y."/>
            <person name="Lv G."/>
            <person name="Zhou Y."/>
            <person name="Sun X."/>
            <person name="Brodelius P.E."/>
            <person name="Rose J.K.C."/>
            <person name="Tang K."/>
        </authorList>
    </citation>
    <scope>NUCLEOTIDE SEQUENCE [LARGE SCALE GENOMIC DNA]</scope>
    <source>
        <strain evidence="3">cv. Huhao1</strain>
        <tissue evidence="2">Leaf</tissue>
    </source>
</reference>
<gene>
    <name evidence="2" type="ORF">CTI12_AA184500</name>
</gene>
<sequence>MTDHSERIVRELAFFQADQSLVGIDLWRDDTIPDVNHLCAIIAGPANCPYEGGYFYMRIRLPDKYPFAPPVIKFDTKTCILMIVLDLLRIHHRLFVGHYSLGFELVMVQNMRSDTTVENSSQVVCWTLFWDSNWSWYGLECLGVIIDSETSSFVYLHTWGVRILLFNCLDG</sequence>
<dbReference type="STRING" id="35608.A0A2U1P6X7"/>
<protein>
    <submittedName>
        <fullName evidence="2">Ubiquitin-conjugating enzyme E2 1</fullName>
    </submittedName>
</protein>
<dbReference type="Gene3D" id="3.10.110.10">
    <property type="entry name" value="Ubiquitin Conjugating Enzyme"/>
    <property type="match status" value="1"/>
</dbReference>
<dbReference type="Pfam" id="PF00179">
    <property type="entry name" value="UQ_con"/>
    <property type="match status" value="1"/>
</dbReference>
<accession>A0A2U1P6X7</accession>
<dbReference type="SUPFAM" id="SSF54495">
    <property type="entry name" value="UBC-like"/>
    <property type="match status" value="1"/>
</dbReference>
<evidence type="ECO:0000313" key="3">
    <source>
        <dbReference type="Proteomes" id="UP000245207"/>
    </source>
</evidence>